<dbReference type="PANTHER" id="PTHR10997">
    <property type="entry name" value="IMPORTIN-7, 8, 11"/>
    <property type="match status" value="1"/>
</dbReference>
<dbReference type="SUPFAM" id="SSF48371">
    <property type="entry name" value="ARM repeat"/>
    <property type="match status" value="1"/>
</dbReference>
<dbReference type="GO" id="GO:0005829">
    <property type="term" value="C:cytosol"/>
    <property type="evidence" value="ECO:0007669"/>
    <property type="project" value="TreeGrafter"/>
</dbReference>
<dbReference type="STRING" id="542762.A0A4S4ESB1"/>
<dbReference type="Proteomes" id="UP000306102">
    <property type="component" value="Unassembled WGS sequence"/>
</dbReference>
<organism evidence="6 7">
    <name type="scientific">Camellia sinensis var. sinensis</name>
    <name type="common">China tea</name>
    <dbReference type="NCBI Taxonomy" id="542762"/>
    <lineage>
        <taxon>Eukaryota</taxon>
        <taxon>Viridiplantae</taxon>
        <taxon>Streptophyta</taxon>
        <taxon>Embryophyta</taxon>
        <taxon>Tracheophyta</taxon>
        <taxon>Spermatophyta</taxon>
        <taxon>Magnoliopsida</taxon>
        <taxon>eudicotyledons</taxon>
        <taxon>Gunneridae</taxon>
        <taxon>Pentapetalae</taxon>
        <taxon>asterids</taxon>
        <taxon>Ericales</taxon>
        <taxon>Theaceae</taxon>
        <taxon>Camellia</taxon>
    </lineage>
</organism>
<dbReference type="Gene3D" id="1.25.10.10">
    <property type="entry name" value="Leucine-rich Repeat Variant"/>
    <property type="match status" value="2"/>
</dbReference>
<gene>
    <name evidence="6" type="ORF">TEA_028283</name>
</gene>
<dbReference type="InterPro" id="IPR015424">
    <property type="entry name" value="PyrdxlP-dep_Trfase"/>
</dbReference>
<reference evidence="6 7" key="1">
    <citation type="journal article" date="2018" name="Proc. Natl. Acad. Sci. U.S.A.">
        <title>Draft genome sequence of Camellia sinensis var. sinensis provides insights into the evolution of the tea genome and tea quality.</title>
        <authorList>
            <person name="Wei C."/>
            <person name="Yang H."/>
            <person name="Wang S."/>
            <person name="Zhao J."/>
            <person name="Liu C."/>
            <person name="Gao L."/>
            <person name="Xia E."/>
            <person name="Lu Y."/>
            <person name="Tai Y."/>
            <person name="She G."/>
            <person name="Sun J."/>
            <person name="Cao H."/>
            <person name="Tong W."/>
            <person name="Gao Q."/>
            <person name="Li Y."/>
            <person name="Deng W."/>
            <person name="Jiang X."/>
            <person name="Wang W."/>
            <person name="Chen Q."/>
            <person name="Zhang S."/>
            <person name="Li H."/>
            <person name="Wu J."/>
            <person name="Wang P."/>
            <person name="Li P."/>
            <person name="Shi C."/>
            <person name="Zheng F."/>
            <person name="Jian J."/>
            <person name="Huang B."/>
            <person name="Shan D."/>
            <person name="Shi M."/>
            <person name="Fang C."/>
            <person name="Yue Y."/>
            <person name="Li F."/>
            <person name="Li D."/>
            <person name="Wei S."/>
            <person name="Han B."/>
            <person name="Jiang C."/>
            <person name="Yin Y."/>
            <person name="Xia T."/>
            <person name="Zhang Z."/>
            <person name="Bennetzen J.L."/>
            <person name="Zhao S."/>
            <person name="Wan X."/>
        </authorList>
    </citation>
    <scope>NUCLEOTIDE SEQUENCE [LARGE SCALE GENOMIC DNA]</scope>
    <source>
        <strain evidence="7">cv. Shuchazao</strain>
        <tissue evidence="6">Leaf</tissue>
    </source>
</reference>
<protein>
    <recommendedName>
        <fullName evidence="5">Importin N-terminal domain-containing protein</fullName>
    </recommendedName>
</protein>
<dbReference type="PROSITE" id="PS50166">
    <property type="entry name" value="IMPORTIN_B_NT"/>
    <property type="match status" value="1"/>
</dbReference>
<comment type="caution">
    <text evidence="6">The sequence shown here is derived from an EMBL/GenBank/DDBJ whole genome shotgun (WGS) entry which is preliminary data.</text>
</comment>
<evidence type="ECO:0000313" key="6">
    <source>
        <dbReference type="EMBL" id="THG19731.1"/>
    </source>
</evidence>
<dbReference type="PANTHER" id="PTHR10997:SF7">
    <property type="entry name" value="IMPORTIN-11"/>
    <property type="match status" value="1"/>
</dbReference>
<dbReference type="EMBL" id="SDRB02002311">
    <property type="protein sequence ID" value="THG19731.1"/>
    <property type="molecule type" value="Genomic_DNA"/>
</dbReference>
<dbReference type="InterPro" id="IPR015421">
    <property type="entry name" value="PyrdxlP-dep_Trfase_major"/>
</dbReference>
<keyword evidence="3" id="KW-0813">Transport</keyword>
<dbReference type="InterPro" id="IPR001494">
    <property type="entry name" value="Importin-beta_N"/>
</dbReference>
<comment type="similarity">
    <text evidence="2">Belongs to the importin beta family.</text>
</comment>
<evidence type="ECO:0000313" key="7">
    <source>
        <dbReference type="Proteomes" id="UP000306102"/>
    </source>
</evidence>
<proteinExistence type="inferred from homology"/>
<dbReference type="AlphaFoldDB" id="A0A4S4ESB1"/>
<dbReference type="InterPro" id="IPR016024">
    <property type="entry name" value="ARM-type_fold"/>
</dbReference>
<dbReference type="SMART" id="SM00913">
    <property type="entry name" value="IBN_N"/>
    <property type="match status" value="1"/>
</dbReference>
<sequence>MALSASDLPAMYNLLANSLSGDERLRKPAEAALAQSESRPGFCSCLMEVITAKDLASQVDVRLMASLYFKNSINRGIGNEEKKHLRQKLLSHLREENYQIALTLAVLISKIARIDYPKEWPELFSVLAQQLPSADILTSHRIFMILFRTLKELSTKRLASDQKNFAEISSHFFDYSWHLWQSDLQTILHGFSLFSQNLSSNASDLRHDDLYLTCERWLLCVKIIRQLIISGFPSDAKSIQEVRPVKEVSPALLNAIQSFLPYYSSFREQHPKFWDFLKRACTKLVKVLVAVQSRHPYSFGDKSVLPPVMDFCLNKITDPEPDVMSFEQFLIQCMKLVKSVLECKEYKPSLTGRVMDENGVTLEQMKKNVSSVAAGVVTSLLPSDRVVLLCNVLIRRYFVLTATDLEVWYQNPESFHHEQDSVLWSEKLRPCAEALYIVLFENHSQLLGPVVVSILQEAMNGCPTSVTEITPGLLLKDAAYGAAAFNGALSLELTNDHPNMRIIHRKVALILGQWVSEIKDDTRRSVYCALIKLLQDPDLCVRSRATPPTSISNPNARFEVRTRSTSFLEGCEVGLVVEHTVSLSLRPRCRGRKQGCGCDKSAIAVVVIDEEEEDQIKKKSKEMNNALVREVDWLAASRSLCFLIEDANFSEKDFSDLLPVCWDFCFKLVEEVQEFDSKVQVLNSISILIAHVDEIIPYADKLVQFFQKAWEESPGESLLQIQLLTALKNFVTALGYQSPICYNMLLPILRCGIDVNSPDELLEDSMLLWEATLSQAPSMVPQLLGYFPSLLEILERSFDHLKVAANIIEGYIILGGTDFLSLHASTVAKLLDLVVGNVNDRGLLSILPVIEILIQCFPMDVPRLISSTLQKLIVICLTGGDDHDPSKTAVKASSAAILARILVMNINFLAQITSEQSLLLLLQKAGFPVDENILLCLVDIWLDKVDNVTSIQRKAFGLALSIILTLRLPQVLDKLDQILSVCTSVILGGNEDFTEEESSSGNMSPNRHNVPSKEFRKRQIKFSDPINQLSLENSVRDNLQTCAALHGESFNLAIGRMHPAAFAQLKQGLELIPLENFTSVSVLQAVGSVMTNKYSEGYPSARYHGGNEYAIPLSFPFQRERERKRF</sequence>
<name>A0A4S4ESB1_CAMSN</name>
<accession>A0A4S4ESB1</accession>
<dbReference type="GO" id="GO:0005635">
    <property type="term" value="C:nuclear envelope"/>
    <property type="evidence" value="ECO:0007669"/>
    <property type="project" value="TreeGrafter"/>
</dbReference>
<dbReference type="InterPro" id="IPR058669">
    <property type="entry name" value="TPR_IPO7/11-like"/>
</dbReference>
<dbReference type="Gene3D" id="3.40.640.10">
    <property type="entry name" value="Type I PLP-dependent aspartate aminotransferase-like (Major domain)"/>
    <property type="match status" value="1"/>
</dbReference>
<dbReference type="GO" id="GO:0031267">
    <property type="term" value="F:small GTPase binding"/>
    <property type="evidence" value="ECO:0007669"/>
    <property type="project" value="InterPro"/>
</dbReference>
<feature type="domain" description="Importin N-terminal" evidence="5">
    <location>
        <begin position="29"/>
        <end position="95"/>
    </location>
</feature>
<evidence type="ECO:0000256" key="4">
    <source>
        <dbReference type="ARBA" id="ARBA00023242"/>
    </source>
</evidence>
<dbReference type="GO" id="GO:0006606">
    <property type="term" value="P:protein import into nucleus"/>
    <property type="evidence" value="ECO:0007669"/>
    <property type="project" value="TreeGrafter"/>
</dbReference>
<evidence type="ECO:0000259" key="5">
    <source>
        <dbReference type="PROSITE" id="PS50166"/>
    </source>
</evidence>
<evidence type="ECO:0000256" key="2">
    <source>
        <dbReference type="ARBA" id="ARBA00007991"/>
    </source>
</evidence>
<dbReference type="InterPro" id="IPR011989">
    <property type="entry name" value="ARM-like"/>
</dbReference>
<dbReference type="FunFam" id="1.25.10.10:FF:001096">
    <property type="entry name" value="Predicted protein"/>
    <property type="match status" value="1"/>
</dbReference>
<keyword evidence="7" id="KW-1185">Reference proteome</keyword>
<dbReference type="Pfam" id="PF25758">
    <property type="entry name" value="TPR_IPO11"/>
    <property type="match status" value="1"/>
</dbReference>
<keyword evidence="4" id="KW-0539">Nucleus</keyword>
<dbReference type="SUPFAM" id="SSF53383">
    <property type="entry name" value="PLP-dependent transferases"/>
    <property type="match status" value="1"/>
</dbReference>
<comment type="subcellular location">
    <subcellularLocation>
        <location evidence="1">Nucleus</location>
    </subcellularLocation>
</comment>
<dbReference type="Pfam" id="PF03810">
    <property type="entry name" value="IBN_N"/>
    <property type="match status" value="1"/>
</dbReference>
<evidence type="ECO:0000256" key="3">
    <source>
        <dbReference type="ARBA" id="ARBA00022448"/>
    </source>
</evidence>
<evidence type="ECO:0000256" key="1">
    <source>
        <dbReference type="ARBA" id="ARBA00004123"/>
    </source>
</evidence>